<protein>
    <recommendedName>
        <fullName evidence="3">Aminotransferase-like plant mobile domain-containing protein</fullName>
    </recommendedName>
</protein>
<evidence type="ECO:0000313" key="2">
    <source>
        <dbReference type="EMBL" id="SPD18586.1"/>
    </source>
</evidence>
<accession>A0A2N9HXF3</accession>
<organism evidence="2">
    <name type="scientific">Fagus sylvatica</name>
    <name type="common">Beechnut</name>
    <dbReference type="NCBI Taxonomy" id="28930"/>
    <lineage>
        <taxon>Eukaryota</taxon>
        <taxon>Viridiplantae</taxon>
        <taxon>Streptophyta</taxon>
        <taxon>Embryophyta</taxon>
        <taxon>Tracheophyta</taxon>
        <taxon>Spermatophyta</taxon>
        <taxon>Magnoliopsida</taxon>
        <taxon>eudicotyledons</taxon>
        <taxon>Gunneridae</taxon>
        <taxon>Pentapetalae</taxon>
        <taxon>rosids</taxon>
        <taxon>fabids</taxon>
        <taxon>Fagales</taxon>
        <taxon>Fagaceae</taxon>
        <taxon>Fagus</taxon>
    </lineage>
</organism>
<feature type="region of interest" description="Disordered" evidence="1">
    <location>
        <begin position="348"/>
        <end position="442"/>
    </location>
</feature>
<evidence type="ECO:0000256" key="1">
    <source>
        <dbReference type="SAM" id="MobiDB-lite"/>
    </source>
</evidence>
<gene>
    <name evidence="2" type="ORF">FSB_LOCUS46468</name>
</gene>
<sequence>MFLLSTVPKQSHGGPMWLMQMWAYSYFLSISPELHPTIAPWSYGEAWMHARYPKEVPSYSTYFKLFSDPSRKRSFEEFMPFEAKKYGSKDFKEFSNQGVFRGSAAWGACLHLKDLMVIRNKDWSSRVSISKDEAKKVSILAKDRITSFTFTPFQVRSVSSPSFQNWWETYMAHFNNDDDLIEAIQGCCPSFLLHQLASAGMEHIASYVAPQPLQQISSSGKKISRGGIHTSTKRKTPEVEEVDFIVSTKDAKPSGKKLVKTVSKRTVAKKPKIIKAGHDASIEEAVPLVDDLDDATTLSILMKEVDQKRQIKAELVEAQQAKEEERRKAEKAEEERIVEIGRRLEVEKKEKAEAEKKKKEEVKRWKKEKEEEEKKKKEEVERKKKEKEEREEVEMKKKEKEDRKSATKDKAEKQKAQEVLEEKKRMVEADKERKRQEEEAKQQEIEAKALMEAVSSSIDYLDSTITSLQAAQDKKNQATSKKEDHEQRVSQLQAHQLNLQAKASELKTINQKVKSLEAELQIWKSKRSQKC</sequence>
<proteinExistence type="predicted"/>
<dbReference type="EMBL" id="OIVN01004657">
    <property type="protein sequence ID" value="SPD18586.1"/>
    <property type="molecule type" value="Genomic_DNA"/>
</dbReference>
<name>A0A2N9HXF3_FAGSY</name>
<reference evidence="2" key="1">
    <citation type="submission" date="2018-02" db="EMBL/GenBank/DDBJ databases">
        <authorList>
            <person name="Cohen D.B."/>
            <person name="Kent A.D."/>
        </authorList>
    </citation>
    <scope>NUCLEOTIDE SEQUENCE</scope>
</reference>
<evidence type="ECO:0008006" key="3">
    <source>
        <dbReference type="Google" id="ProtNLM"/>
    </source>
</evidence>
<dbReference type="AlphaFoldDB" id="A0A2N9HXF3"/>